<sequence>MKSAAFTTQEWAVLAGPLRLKPSRKHDRHSLSVAELLKEESCERVLRELAPVIRAPTPAIAASLLAKRVALLTTGACLYAMSACDKGLSLAPDNCLIEYGHDGRLWTSSMPLHDLAPIGYADGERRAWRDTLVRTLFAELLAPLWHSFHRISGISTRVLWENTAVRVYSLYDRRLAEIETPCIRQRCAEDFDWLLNRAEPALFGLDHNPLQRFRRPPVSLNGREVRLRRTCCLYYKTGDPVEYCSTCPLLRRNSSPSRQP</sequence>
<dbReference type="InterPro" id="IPR024726">
    <property type="entry name" value="FhuF_C"/>
</dbReference>
<protein>
    <recommendedName>
        <fullName evidence="5">Ferric iron reductase protein FhuF</fullName>
    </recommendedName>
</protein>
<comment type="caution">
    <text evidence="3">The sequence shown here is derived from an EMBL/GenBank/DDBJ whole genome shotgun (WGS) entry which is preliminary data.</text>
</comment>
<gene>
    <name evidence="3" type="ORF">GCM10011352_33450</name>
</gene>
<organism evidence="3 4">
    <name type="scientific">Marinobacterium zhoushanense</name>
    <dbReference type="NCBI Taxonomy" id="1679163"/>
    <lineage>
        <taxon>Bacteria</taxon>
        <taxon>Pseudomonadati</taxon>
        <taxon>Pseudomonadota</taxon>
        <taxon>Gammaproteobacteria</taxon>
        <taxon>Oceanospirillales</taxon>
        <taxon>Oceanospirillaceae</taxon>
        <taxon>Marinobacterium</taxon>
    </lineage>
</organism>
<dbReference type="EMBL" id="BMIJ01000007">
    <property type="protein sequence ID" value="GGC04583.1"/>
    <property type="molecule type" value="Genomic_DNA"/>
</dbReference>
<evidence type="ECO:0008006" key="5">
    <source>
        <dbReference type="Google" id="ProtNLM"/>
    </source>
</evidence>
<evidence type="ECO:0000313" key="3">
    <source>
        <dbReference type="EMBL" id="GGC04583.1"/>
    </source>
</evidence>
<reference evidence="4" key="1">
    <citation type="journal article" date="2019" name="Int. J. Syst. Evol. Microbiol.">
        <title>The Global Catalogue of Microorganisms (GCM) 10K type strain sequencing project: providing services to taxonomists for standard genome sequencing and annotation.</title>
        <authorList>
            <consortium name="The Broad Institute Genomics Platform"/>
            <consortium name="The Broad Institute Genome Sequencing Center for Infectious Disease"/>
            <person name="Wu L."/>
            <person name="Ma J."/>
        </authorList>
    </citation>
    <scope>NUCLEOTIDE SEQUENCE [LARGE SCALE GENOMIC DNA]</scope>
    <source>
        <strain evidence="4">CGMCC 1.15341</strain>
    </source>
</reference>
<feature type="domain" description="Ferric siderophore reductase C-terminal" evidence="2">
    <location>
        <begin position="228"/>
        <end position="249"/>
    </location>
</feature>
<accession>A0ABQ1KQF6</accession>
<dbReference type="InterPro" id="IPR022770">
    <property type="entry name" value="IucA/IucC-like_C"/>
</dbReference>
<name>A0ABQ1KQF6_9GAMM</name>
<dbReference type="Pfam" id="PF06276">
    <property type="entry name" value="FhuF"/>
    <property type="match status" value="1"/>
</dbReference>
<dbReference type="Pfam" id="PF11575">
    <property type="entry name" value="FhuF_C"/>
    <property type="match status" value="1"/>
</dbReference>
<feature type="domain" description="Aerobactin siderophore biosynthesis IucA/IucC-like C-terminal" evidence="1">
    <location>
        <begin position="66"/>
        <end position="210"/>
    </location>
</feature>
<dbReference type="Proteomes" id="UP000629025">
    <property type="component" value="Unassembled WGS sequence"/>
</dbReference>
<evidence type="ECO:0000259" key="2">
    <source>
        <dbReference type="Pfam" id="PF11575"/>
    </source>
</evidence>
<dbReference type="RefSeq" id="WP_188750417.1">
    <property type="nucleotide sequence ID" value="NZ_BMIJ01000007.1"/>
</dbReference>
<evidence type="ECO:0000259" key="1">
    <source>
        <dbReference type="Pfam" id="PF06276"/>
    </source>
</evidence>
<proteinExistence type="predicted"/>
<keyword evidence="4" id="KW-1185">Reference proteome</keyword>
<evidence type="ECO:0000313" key="4">
    <source>
        <dbReference type="Proteomes" id="UP000629025"/>
    </source>
</evidence>